<dbReference type="Proteomes" id="UP000644192">
    <property type="component" value="Unassembled WGS sequence"/>
</dbReference>
<keyword evidence="5" id="KW-0378">Hydrolase</keyword>
<dbReference type="EMBL" id="NSNE01000020">
    <property type="protein sequence ID" value="RPM07683.1"/>
    <property type="molecule type" value="Genomic_DNA"/>
</dbReference>
<reference evidence="5" key="3">
    <citation type="submission" date="2015-08" db="EMBL/GenBank/DDBJ databases">
        <title>Pseudomonas aeruginosa strain CCBH4851 chromosome region.</title>
        <authorList>
            <person name="Silveira M.C."/>
            <person name="Carvalho-Assef A.P.D."/>
            <person name="Albano R.M."/>
        </authorList>
    </citation>
    <scope>NUCLEOTIDE SEQUENCE</scope>
    <source>
        <strain evidence="5">CCBH4851</strain>
    </source>
</reference>
<dbReference type="GO" id="GO:0016020">
    <property type="term" value="C:membrane"/>
    <property type="evidence" value="ECO:0007669"/>
    <property type="project" value="InterPro"/>
</dbReference>
<reference evidence="8" key="5">
    <citation type="submission" date="2017-05" db="EMBL/GenBank/DDBJ databases">
        <authorList>
            <person name="Song R."/>
            <person name="Chenine A.L."/>
            <person name="Ruprecht R.M."/>
        </authorList>
    </citation>
    <scope>NUCLEOTIDE SEQUENCE [LARGE SCALE GENOMIC DNA]</scope>
    <source>
        <strain evidence="8">S567_C10_BS</strain>
    </source>
</reference>
<evidence type="ECO:0000313" key="6">
    <source>
        <dbReference type="EMBL" id="CRO23610.1"/>
    </source>
</evidence>
<evidence type="ECO:0000256" key="3">
    <source>
        <dbReference type="ARBA" id="ARBA00022729"/>
    </source>
</evidence>
<reference evidence="10" key="2">
    <citation type="submission" date="2015-06" db="EMBL/GenBank/DDBJ databases">
        <authorList>
            <person name="Radhakrishnan Rajesh"/>
            <person name="Underwood Anthony"/>
            <person name="Al-Shahib Ali"/>
        </authorList>
    </citation>
    <scope>NUCLEOTIDE SEQUENCE [LARGE SCALE GENOMIC DNA]</scope>
    <source>
        <strain evidence="10">P19_London_7_VIM_2_05_10</strain>
    </source>
</reference>
<evidence type="ECO:0000313" key="11">
    <source>
        <dbReference type="Proteomes" id="UP000194857"/>
    </source>
</evidence>
<dbReference type="AlphaFoldDB" id="A0A0C7CWE9"/>
<proteinExistence type="inferred from homology"/>
<dbReference type="GO" id="GO:0016787">
    <property type="term" value="F:hydrolase activity"/>
    <property type="evidence" value="ECO:0007669"/>
    <property type="project" value="UniProtKB-KW"/>
</dbReference>
<evidence type="ECO:0000313" key="10">
    <source>
        <dbReference type="Proteomes" id="UP000045039"/>
    </source>
</evidence>
<evidence type="ECO:0000256" key="1">
    <source>
        <dbReference type="ARBA" id="ARBA00009075"/>
    </source>
</evidence>
<dbReference type="Gene3D" id="2.40.160.10">
    <property type="entry name" value="Porin"/>
    <property type="match status" value="1"/>
</dbReference>
<dbReference type="InterPro" id="IPR005318">
    <property type="entry name" value="OM_porin_bac"/>
</dbReference>
<keyword evidence="3 4" id="KW-0732">Signal</keyword>
<evidence type="ECO:0000313" key="5">
    <source>
        <dbReference type="EMBL" id="ALI58757.1"/>
    </source>
</evidence>
<dbReference type="EMBL" id="NFFZ01000006">
    <property type="protein sequence ID" value="OTI61725.1"/>
    <property type="molecule type" value="Genomic_DNA"/>
</dbReference>
<gene>
    <name evidence="5" type="primary">oprD_1</name>
    <name evidence="6" type="synonym">oprD_4</name>
    <name evidence="8" type="ORF">CAZ10_13555</name>
    <name evidence="5" type="ORF">CCBH4851_00051</name>
    <name evidence="7" type="ORF">GUL26_10440</name>
    <name evidence="9" type="ORF">IPC1295_26775</name>
    <name evidence="6" type="ORF">PAERUG_P19_London_7_VIM_2_05_10_01132</name>
</gene>
<evidence type="ECO:0000313" key="8">
    <source>
        <dbReference type="EMBL" id="OTI61725.1"/>
    </source>
</evidence>
<dbReference type="PATRIC" id="fig|287.1479.peg.1060"/>
<evidence type="ECO:0000313" key="7">
    <source>
        <dbReference type="EMBL" id="MZZ12665.1"/>
    </source>
</evidence>
<dbReference type="Proteomes" id="UP000045039">
    <property type="component" value="Unassembled WGS sequence"/>
</dbReference>
<dbReference type="PANTHER" id="PTHR34596">
    <property type="entry name" value="CHITOPORIN"/>
    <property type="match status" value="1"/>
</dbReference>
<evidence type="ECO:0000313" key="9">
    <source>
        <dbReference type="EMBL" id="RPM07683.1"/>
    </source>
</evidence>
<dbReference type="FunFam" id="2.40.160.10:FF:000008">
    <property type="entry name" value="OprD family porin"/>
    <property type="match status" value="1"/>
</dbReference>
<dbReference type="RefSeq" id="WP_003109544.1">
    <property type="nucleotide sequence ID" value="NZ_AP014839.1"/>
</dbReference>
<protein>
    <submittedName>
        <fullName evidence="7 9">Porin</fullName>
    </submittedName>
    <submittedName>
        <fullName evidence="5">Porin D</fullName>
        <ecNumber evidence="5">3.4.21.-</ecNumber>
    </submittedName>
    <submittedName>
        <fullName evidence="8">Tyrosine porin</fullName>
    </submittedName>
</protein>
<dbReference type="EC" id="3.4.21.-" evidence="5"/>
<keyword evidence="2" id="KW-0813">Transport</keyword>
<dbReference type="SMR" id="A0A0C7CWE9"/>
<dbReference type="InterPro" id="IPR023614">
    <property type="entry name" value="Porin_dom_sf"/>
</dbReference>
<dbReference type="GO" id="GO:0015288">
    <property type="term" value="F:porin activity"/>
    <property type="evidence" value="ECO:0007669"/>
    <property type="project" value="TreeGrafter"/>
</dbReference>
<reference evidence="9 12" key="6">
    <citation type="submission" date="2017-08" db="EMBL/GenBank/DDBJ databases">
        <authorList>
            <person name="Feschi L."/>
            <person name="Jeukens J."/>
            <person name="Emond-Rheault J.-G."/>
            <person name="Kukavica-Ibrulj I."/>
            <person name="Boyle B."/>
            <person name="Levesque R.C."/>
        </authorList>
    </citation>
    <scope>NUCLEOTIDE SEQUENCE [LARGE SCALE GENOMIC DNA]</scope>
    <source>
        <strain evidence="9 12">PA-W36</strain>
    </source>
</reference>
<dbReference type="Proteomes" id="UP000194857">
    <property type="component" value="Unassembled WGS sequence"/>
</dbReference>
<organism evidence="5">
    <name type="scientific">Pseudomonas aeruginosa</name>
    <dbReference type="NCBI Taxonomy" id="287"/>
    <lineage>
        <taxon>Bacteria</taxon>
        <taxon>Pseudomonadati</taxon>
        <taxon>Pseudomonadota</taxon>
        <taxon>Gammaproteobacteria</taxon>
        <taxon>Pseudomonadales</taxon>
        <taxon>Pseudomonadaceae</taxon>
        <taxon>Pseudomonas</taxon>
    </lineage>
</organism>
<reference evidence="9 12" key="7">
    <citation type="submission" date="2019-01" db="EMBL/GenBank/DDBJ databases">
        <title>The Pseudomonas aeruginosa pan-genome provides new insights on its population structure, horizontal gene transfer and pathogenicity.</title>
        <authorList>
            <person name="Freschi L."/>
            <person name="Vincent A.T."/>
            <person name="Jeukens J."/>
            <person name="Emond-Rheault J.-G."/>
            <person name="Kukavica-Ibrulj I."/>
            <person name="Dupont M.-J."/>
            <person name="Charette S.J."/>
            <person name="Boyle B."/>
            <person name="Levesque R.C."/>
        </authorList>
    </citation>
    <scope>NUCLEOTIDE SEQUENCE [LARGE SCALE GENOMIC DNA]</scope>
    <source>
        <strain evidence="9 12">PA-W36</strain>
    </source>
</reference>
<comment type="similarity">
    <text evidence="1">Belongs to the outer membrane porin (Opr) (TC 1.B.25) family.</text>
</comment>
<accession>A0A0C7CWE9</accession>
<evidence type="ECO:0000313" key="12">
    <source>
        <dbReference type="Proteomes" id="UP000284767"/>
    </source>
</evidence>
<feature type="chain" id="PRO_5015035374" evidence="4">
    <location>
        <begin position="27"/>
        <end position="448"/>
    </location>
</feature>
<reference evidence="11" key="4">
    <citation type="submission" date="2017-05" db="EMBL/GenBank/DDBJ databases">
        <authorList>
            <person name="Giani T."/>
            <person name="Arena F."/>
            <person name="Pollini S."/>
            <person name="Di Pilato V."/>
            <person name="D'Andrea M.M."/>
            <person name="Henrici De Angelis L."/>
            <person name="Bassetti M."/>
            <person name="Rossolini G.M."/>
        </authorList>
    </citation>
    <scope>NUCLEOTIDE SEQUENCE [LARGE SCALE GENOMIC DNA]</scope>
    <source>
        <strain evidence="11">S567_C10_BS</strain>
    </source>
</reference>
<sequence>MQGDGKKRLWTLPLLLGAGLMASAVAEENAERSKEGFIEGSEVNLLLRNFYFNRDFRKGQSSPAGGGYTEEWVQGFMANFSSGFTQGTLGVGIDAFAQLGVRLDSGGGRSGAGGSVDLLPYDDQGRPQDDYSRAGGAVKLRWYGTVLRVGDVFPETPVIQYGNSRLFPSSFRGFTLVNDSLAKGLTLQAGKLNSMTQPNSTSGSDDFYSFYTGRRIDSPWVAYAGGDYQATEHWSVSLYGSRQKDAWDQYYAGTSFNYPLDDKLSLLGGANYYKVKDQGRQVMGELDNDIWSVRGGFAYGPHQVLLSYQRNNGDDDFDYLRQTDSIYLDNSIQYSDFNSPKERSLMLRYDLDMAAFGVPGLSFMTRYGKGWDADYSNANSVYMRTDANGNPLTNQGRWERDVEVKYVVQGGAAKDLAFRVRQATVRSDSFESDLDEVRLIVEYPLQVL</sequence>
<dbReference type="EMBL" id="CVVU01000047">
    <property type="protein sequence ID" value="CRO23610.1"/>
    <property type="molecule type" value="Genomic_DNA"/>
</dbReference>
<dbReference type="OMA" id="NANAVYM"/>
<dbReference type="EMBL" id="KT454971">
    <property type="protein sequence ID" value="ALI58757.1"/>
    <property type="molecule type" value="Genomic_DNA"/>
</dbReference>
<evidence type="ECO:0000256" key="4">
    <source>
        <dbReference type="SAM" id="SignalP"/>
    </source>
</evidence>
<feature type="signal peptide" evidence="4">
    <location>
        <begin position="1"/>
        <end position="26"/>
    </location>
</feature>
<reference evidence="6" key="1">
    <citation type="submission" date="2015-06" db="EMBL/GenBank/DDBJ databases">
        <authorList>
            <person name="Radhakrishnan R."/>
            <person name="Underwood A."/>
            <person name="Al-Shahib A."/>
        </authorList>
    </citation>
    <scope>NUCLEOTIDE SEQUENCE</scope>
    <source>
        <strain evidence="6">P19_London_7_VIM_2_05_10</strain>
    </source>
</reference>
<accession>A0A1S1C720</accession>
<dbReference type="Pfam" id="PF03573">
    <property type="entry name" value="OprD"/>
    <property type="match status" value="1"/>
</dbReference>
<evidence type="ECO:0000256" key="2">
    <source>
        <dbReference type="ARBA" id="ARBA00022448"/>
    </source>
</evidence>
<dbReference type="EMBL" id="WXZT01000006">
    <property type="protein sequence ID" value="MZZ12665.1"/>
    <property type="molecule type" value="Genomic_DNA"/>
</dbReference>
<dbReference type="PANTHER" id="PTHR34596:SF2">
    <property type="entry name" value="CHITOPORIN"/>
    <property type="match status" value="1"/>
</dbReference>
<reference evidence="7" key="8">
    <citation type="submission" date="2020-01" db="EMBL/GenBank/DDBJ databases">
        <title>Bacteria Cultured from War Wounds Associated with the Conflict in Eastern Ukraine.</title>
        <authorList>
            <person name="Snesrud E."/>
            <person name="Galac M.R."/>
            <person name="Mc Gann P."/>
            <person name="Valentine K."/>
            <person name="Viacheslav K."/>
        </authorList>
    </citation>
    <scope>NUCLEOTIDE SEQUENCE</scope>
    <source>
        <strain evidence="7">VNMU148</strain>
    </source>
</reference>
<dbReference type="Proteomes" id="UP000284767">
    <property type="component" value="Unassembled WGS sequence"/>
</dbReference>
<name>A0A0C7CWE9_PSEAI</name>